<evidence type="ECO:0000313" key="3">
    <source>
        <dbReference type="Proteomes" id="UP000199309"/>
    </source>
</evidence>
<protein>
    <submittedName>
        <fullName evidence="2">Uncharacterized protein</fullName>
    </submittedName>
</protein>
<reference evidence="2 3" key="1">
    <citation type="submission" date="2016-10" db="EMBL/GenBank/DDBJ databases">
        <authorList>
            <person name="de Groot N.N."/>
        </authorList>
    </citation>
    <scope>NUCLEOTIDE SEQUENCE [LARGE SCALE GENOMIC DNA]</scope>
    <source>
        <strain evidence="2 3">DSM 16981</strain>
    </source>
</reference>
<feature type="transmembrane region" description="Helical" evidence="1">
    <location>
        <begin position="6"/>
        <end position="29"/>
    </location>
</feature>
<evidence type="ECO:0000256" key="1">
    <source>
        <dbReference type="SAM" id="Phobius"/>
    </source>
</evidence>
<keyword evidence="1" id="KW-0812">Transmembrane</keyword>
<proteinExistence type="predicted"/>
<name>A0A1G9S5L4_9FIRM</name>
<keyword evidence="1" id="KW-0472">Membrane</keyword>
<accession>A0A1G9S5L4</accession>
<keyword evidence="3" id="KW-1185">Reference proteome</keyword>
<keyword evidence="1" id="KW-1133">Transmembrane helix</keyword>
<dbReference type="AlphaFoldDB" id="A0A1G9S5L4"/>
<gene>
    <name evidence="2" type="ORF">SAMN05660299_00642</name>
</gene>
<organism evidence="2 3">
    <name type="scientific">Megasphaera paucivorans</name>
    <dbReference type="NCBI Taxonomy" id="349095"/>
    <lineage>
        <taxon>Bacteria</taxon>
        <taxon>Bacillati</taxon>
        <taxon>Bacillota</taxon>
        <taxon>Negativicutes</taxon>
        <taxon>Veillonellales</taxon>
        <taxon>Veillonellaceae</taxon>
        <taxon>Megasphaera</taxon>
    </lineage>
</organism>
<evidence type="ECO:0000313" key="2">
    <source>
        <dbReference type="EMBL" id="SDM30799.1"/>
    </source>
</evidence>
<dbReference type="EMBL" id="FNHQ01000004">
    <property type="protein sequence ID" value="SDM30799.1"/>
    <property type="molecule type" value="Genomic_DNA"/>
</dbReference>
<dbReference type="Proteomes" id="UP000199309">
    <property type="component" value="Unassembled WGS sequence"/>
</dbReference>
<sequence length="58" mass="6528">MHSNCYIMLHCAICVKGLVSSPFFVYSMMWYNGMKCFKKEVYAGAITENGAAGIQILR</sequence>